<organism evidence="1">
    <name type="scientific">viral metagenome</name>
    <dbReference type="NCBI Taxonomy" id="1070528"/>
    <lineage>
        <taxon>unclassified sequences</taxon>
        <taxon>metagenomes</taxon>
        <taxon>organismal metagenomes</taxon>
    </lineage>
</organism>
<sequence length="69" mass="8102">MNDINPITKNTYGELYEKTKIKEVEIKKAGFNLIKIWENDYKVQSNPLGFDSRNSFSKEKEFVQSKTII</sequence>
<name>A0A6C0EDE8_9ZZZZ</name>
<evidence type="ECO:0000313" key="1">
    <source>
        <dbReference type="EMBL" id="QHT26928.1"/>
    </source>
</evidence>
<dbReference type="AlphaFoldDB" id="A0A6C0EDE8"/>
<protein>
    <submittedName>
        <fullName evidence="1">Uncharacterized protein</fullName>
    </submittedName>
</protein>
<dbReference type="EMBL" id="MN739804">
    <property type="protein sequence ID" value="QHT26928.1"/>
    <property type="molecule type" value="Genomic_DNA"/>
</dbReference>
<proteinExistence type="predicted"/>
<reference evidence="1" key="1">
    <citation type="journal article" date="2020" name="Nature">
        <title>Giant virus diversity and host interactions through global metagenomics.</title>
        <authorList>
            <person name="Schulz F."/>
            <person name="Roux S."/>
            <person name="Paez-Espino D."/>
            <person name="Jungbluth S."/>
            <person name="Walsh D.A."/>
            <person name="Denef V.J."/>
            <person name="McMahon K.D."/>
            <person name="Konstantinidis K.T."/>
            <person name="Eloe-Fadrosh E.A."/>
            <person name="Kyrpides N.C."/>
            <person name="Woyke T."/>
        </authorList>
    </citation>
    <scope>NUCLEOTIDE SEQUENCE</scope>
    <source>
        <strain evidence="1">GVMAG-M-3300023179-2</strain>
    </source>
</reference>
<accession>A0A6C0EDE8</accession>